<reference evidence="4 5" key="1">
    <citation type="submission" date="2016-10" db="EMBL/GenBank/DDBJ databases">
        <authorList>
            <person name="de Groot N.N."/>
        </authorList>
    </citation>
    <scope>NUCLEOTIDE SEQUENCE [LARGE SCALE GENOMIC DNA]</scope>
    <source>
        <strain evidence="4 5">DSM 44945</strain>
    </source>
</reference>
<dbReference type="CDD" id="cd09604">
    <property type="entry name" value="M1_APN_like"/>
    <property type="match status" value="1"/>
</dbReference>
<dbReference type="EMBL" id="FOOK01000002">
    <property type="protein sequence ID" value="SFF67577.1"/>
    <property type="molecule type" value="Genomic_DNA"/>
</dbReference>
<accession>A0A1I2KQT9</accession>
<evidence type="ECO:0000259" key="3">
    <source>
        <dbReference type="Pfam" id="PF01433"/>
    </source>
</evidence>
<dbReference type="SUPFAM" id="SSF55486">
    <property type="entry name" value="Metalloproteases ('zincins'), catalytic domain"/>
    <property type="match status" value="1"/>
</dbReference>
<keyword evidence="2" id="KW-0862">Zinc</keyword>
<gene>
    <name evidence="4" type="ORF">SAMN04488025_102125</name>
</gene>
<feature type="binding site" evidence="2">
    <location>
        <position position="350"/>
    </location>
    <ligand>
        <name>Zn(2+)</name>
        <dbReference type="ChEBI" id="CHEBI:29105"/>
        <note>catalytic</note>
    </ligand>
</feature>
<feature type="active site" description="Proton donor" evidence="1">
    <location>
        <position position="431"/>
    </location>
</feature>
<feature type="binding site" evidence="2">
    <location>
        <position position="373"/>
    </location>
    <ligand>
        <name>Zn(2+)</name>
        <dbReference type="ChEBI" id="CHEBI:29105"/>
        <note>catalytic</note>
    </ligand>
</feature>
<dbReference type="PANTHER" id="PTHR45726">
    <property type="entry name" value="LEUKOTRIENE A-4 HYDROLASE"/>
    <property type="match status" value="1"/>
</dbReference>
<comment type="cofactor">
    <cofactor evidence="2">
        <name>Zn(2+)</name>
        <dbReference type="ChEBI" id="CHEBI:29105"/>
    </cofactor>
    <text evidence="2">Binds 1 zinc ion per subunit.</text>
</comment>
<feature type="active site" description="Proton acceptor" evidence="1">
    <location>
        <position position="351"/>
    </location>
</feature>
<proteinExistence type="predicted"/>
<name>A0A1I2KQT9_9BACL</name>
<dbReference type="InterPro" id="IPR027268">
    <property type="entry name" value="Peptidase_M4/M1_CTD_sf"/>
</dbReference>
<evidence type="ECO:0000313" key="4">
    <source>
        <dbReference type="EMBL" id="SFF67577.1"/>
    </source>
</evidence>
<dbReference type="InterPro" id="IPR034015">
    <property type="entry name" value="M1_LTA4H"/>
</dbReference>
<dbReference type="GO" id="GO:0008237">
    <property type="term" value="F:metallopeptidase activity"/>
    <property type="evidence" value="ECO:0007669"/>
    <property type="project" value="InterPro"/>
</dbReference>
<evidence type="ECO:0000313" key="5">
    <source>
        <dbReference type="Proteomes" id="UP000198661"/>
    </source>
</evidence>
<dbReference type="PANTHER" id="PTHR45726:SF3">
    <property type="entry name" value="LEUKOTRIENE A-4 HYDROLASE"/>
    <property type="match status" value="1"/>
</dbReference>
<dbReference type="Gene3D" id="1.10.390.10">
    <property type="entry name" value="Neutral Protease Domain 2"/>
    <property type="match status" value="1"/>
</dbReference>
<organism evidence="4 5">
    <name type="scientific">Planifilum fulgidum</name>
    <dbReference type="NCBI Taxonomy" id="201973"/>
    <lineage>
        <taxon>Bacteria</taxon>
        <taxon>Bacillati</taxon>
        <taxon>Bacillota</taxon>
        <taxon>Bacilli</taxon>
        <taxon>Bacillales</taxon>
        <taxon>Thermoactinomycetaceae</taxon>
        <taxon>Planifilum</taxon>
    </lineage>
</organism>
<dbReference type="AlphaFoldDB" id="A0A1I2KQT9"/>
<evidence type="ECO:0000256" key="2">
    <source>
        <dbReference type="PIRSR" id="PIRSR634015-3"/>
    </source>
</evidence>
<protein>
    <submittedName>
        <fullName evidence="4">Peptidase family M1</fullName>
    </submittedName>
</protein>
<feature type="binding site" evidence="2">
    <location>
        <position position="354"/>
    </location>
    <ligand>
        <name>Zn(2+)</name>
        <dbReference type="ChEBI" id="CHEBI:29105"/>
        <note>catalytic</note>
    </ligand>
</feature>
<keyword evidence="2" id="KW-0479">Metal-binding</keyword>
<dbReference type="STRING" id="201973.SAMN04488025_102125"/>
<dbReference type="Pfam" id="PF01433">
    <property type="entry name" value="Peptidase_M1"/>
    <property type="match status" value="1"/>
</dbReference>
<feature type="domain" description="Peptidase M1 membrane alanine aminopeptidase" evidence="3">
    <location>
        <begin position="296"/>
        <end position="490"/>
    </location>
</feature>
<evidence type="ECO:0000256" key="1">
    <source>
        <dbReference type="PIRSR" id="PIRSR634015-1"/>
    </source>
</evidence>
<keyword evidence="5" id="KW-1185">Reference proteome</keyword>
<dbReference type="GO" id="GO:0008270">
    <property type="term" value="F:zinc ion binding"/>
    <property type="evidence" value="ECO:0007669"/>
    <property type="project" value="InterPro"/>
</dbReference>
<dbReference type="Proteomes" id="UP000198661">
    <property type="component" value="Unassembled WGS sequence"/>
</dbReference>
<sequence length="502" mass="57802">MNGWMKRALVELRFWACLGFCLVLAAIALMGQLDRLRASEVPARLSMGKASSPTASRPVYRIRADYDDKARTVAGRMEVTLPKNRSETWEEVYFRLYPNAFRRWQWEEHSKPKEPGYLDVTEVKVNGRKAATHIDGTVMRVNLPKPLQPGQSARIEMKYRLKLPRGGSRLNAFGRTAFLAQWYPMLAVKDEDGWHTEPYTTVGDPFYSQMSDFEVTFRVPEGYRVITSADDDPTKPAKGTVTLRQENMRDFAAVITKDYEVIQGAAGDVEVNLWYQKGMEKEAKKLHRAAVSGMRFFGSLFGPYPYREVDVVLGETGYGIAGMEYPGLVTSIPKYPTRKGERPAVNVVVHELAHQWWYGVVGNNQVKEPWLDEGLTTFSEMLYMHDKMGEDQREFLARAAEVSDEIHKRQGVTSVEPLYRYSDSIYGLMVYTRPAAMLWRLMDEIGKEKVLEILRTYYDRYKFQVATTRDFIRVANEVAGRDLTPFFDRWLFFKEKDIRKAG</sequence>
<dbReference type="InterPro" id="IPR014782">
    <property type="entry name" value="Peptidase_M1_dom"/>
</dbReference>